<accession>A0A318RPN2</accession>
<dbReference type="PROSITE" id="PS50056">
    <property type="entry name" value="TYR_PHOSPHATASE_2"/>
    <property type="match status" value="1"/>
</dbReference>
<dbReference type="InterPro" id="IPR016130">
    <property type="entry name" value="Tyr_Pase_AS"/>
</dbReference>
<dbReference type="RefSeq" id="WP_110470072.1">
    <property type="nucleotide sequence ID" value="NZ_QJSP01000007.1"/>
</dbReference>
<reference evidence="2 3" key="1">
    <citation type="submission" date="2018-06" db="EMBL/GenBank/DDBJ databases">
        <title>Genomic Encyclopedia of Type Strains, Phase IV (KMG-IV): sequencing the most valuable type-strain genomes for metagenomic binning, comparative biology and taxonomic classification.</title>
        <authorList>
            <person name="Goeker M."/>
        </authorList>
    </citation>
    <scope>NUCLEOTIDE SEQUENCE [LARGE SCALE GENOMIC DNA]</scope>
    <source>
        <strain evidence="2 3">DSM 45521</strain>
    </source>
</reference>
<dbReference type="GO" id="GO:0004721">
    <property type="term" value="F:phosphoprotein phosphatase activity"/>
    <property type="evidence" value="ECO:0007669"/>
    <property type="project" value="InterPro"/>
</dbReference>
<gene>
    <name evidence="2" type="ORF">DFR67_107268</name>
</gene>
<evidence type="ECO:0000313" key="2">
    <source>
        <dbReference type="EMBL" id="PYE17023.1"/>
    </source>
</evidence>
<organism evidence="2 3">
    <name type="scientific">Williamsia limnetica</name>
    <dbReference type="NCBI Taxonomy" id="882452"/>
    <lineage>
        <taxon>Bacteria</taxon>
        <taxon>Bacillati</taxon>
        <taxon>Actinomycetota</taxon>
        <taxon>Actinomycetes</taxon>
        <taxon>Mycobacteriales</taxon>
        <taxon>Nocardiaceae</taxon>
        <taxon>Williamsia</taxon>
    </lineage>
</organism>
<dbReference type="OrthoDB" id="1188001at2"/>
<dbReference type="InterPro" id="IPR029021">
    <property type="entry name" value="Prot-tyrosine_phosphatase-like"/>
</dbReference>
<feature type="domain" description="Tyrosine specific protein phosphatases" evidence="1">
    <location>
        <begin position="98"/>
        <end position="171"/>
    </location>
</feature>
<dbReference type="PROSITE" id="PS00383">
    <property type="entry name" value="TYR_PHOSPHATASE_1"/>
    <property type="match status" value="1"/>
</dbReference>
<name>A0A318RPN2_WILLI</name>
<protein>
    <submittedName>
        <fullName evidence="2">Protein tyrosine/serine phosphatase</fullName>
    </submittedName>
</protein>
<dbReference type="EMBL" id="QJSP01000007">
    <property type="protein sequence ID" value="PYE17023.1"/>
    <property type="molecule type" value="Genomic_DNA"/>
</dbReference>
<sequence>MSAPTIDQLVNLRDVGGLPLITGGHTVSGVLYRSDAPHVGDSVPAHVGAWPPATVVDLRSVKERHRTGFDWDSGTVVHPLPLNDAAAPGDVLPPDLRALYLTTLETKADRAARILAIVAHGDGPVLVHCTAGKDRTGLVVAALLLVAGVEPWAVRDDYLATTANMALLRDRWKAKGPKSAPTITLPRSWLTTSPEAIDDVIGHLTGWPGGVDGWFADAGAAETEINHWRRRLTLGDTP</sequence>
<dbReference type="Proteomes" id="UP000247591">
    <property type="component" value="Unassembled WGS sequence"/>
</dbReference>
<dbReference type="InterPro" id="IPR026893">
    <property type="entry name" value="Tyr/Ser_Pase_IphP-type"/>
</dbReference>
<dbReference type="Gene3D" id="3.90.190.10">
    <property type="entry name" value="Protein tyrosine phosphatase superfamily"/>
    <property type="match status" value="1"/>
</dbReference>
<comment type="caution">
    <text evidence="2">The sequence shown here is derived from an EMBL/GenBank/DDBJ whole genome shotgun (WGS) entry which is preliminary data.</text>
</comment>
<proteinExistence type="predicted"/>
<evidence type="ECO:0000313" key="3">
    <source>
        <dbReference type="Proteomes" id="UP000247591"/>
    </source>
</evidence>
<keyword evidence="3" id="KW-1185">Reference proteome</keyword>
<dbReference type="InterPro" id="IPR000387">
    <property type="entry name" value="Tyr_Pase_dom"/>
</dbReference>
<dbReference type="AlphaFoldDB" id="A0A318RPN2"/>
<dbReference type="Pfam" id="PF13350">
    <property type="entry name" value="Y_phosphatase3"/>
    <property type="match status" value="1"/>
</dbReference>
<evidence type="ECO:0000259" key="1">
    <source>
        <dbReference type="PROSITE" id="PS50056"/>
    </source>
</evidence>
<dbReference type="SUPFAM" id="SSF52799">
    <property type="entry name" value="(Phosphotyrosine protein) phosphatases II"/>
    <property type="match status" value="1"/>
</dbReference>